<dbReference type="PANTHER" id="PTHR37049:SF4">
    <property type="entry name" value="RHODANESE DOMAIN-CONTAINING PROTEIN"/>
    <property type="match status" value="1"/>
</dbReference>
<evidence type="ECO:0000256" key="1">
    <source>
        <dbReference type="SAM" id="SignalP"/>
    </source>
</evidence>
<dbReference type="GO" id="GO:0008236">
    <property type="term" value="F:serine-type peptidase activity"/>
    <property type="evidence" value="ECO:0007669"/>
    <property type="project" value="InterPro"/>
</dbReference>
<dbReference type="SUPFAM" id="SSF52096">
    <property type="entry name" value="ClpP/crotonase"/>
    <property type="match status" value="1"/>
</dbReference>
<feature type="chain" id="PRO_5018323373" evidence="1">
    <location>
        <begin position="33"/>
        <end position="765"/>
    </location>
</feature>
<keyword evidence="1" id="KW-0732">Signal</keyword>
<dbReference type="Gene3D" id="3.90.226.10">
    <property type="entry name" value="2-enoyl-CoA Hydratase, Chain A, domain 1"/>
    <property type="match status" value="1"/>
</dbReference>
<evidence type="ECO:0000259" key="3">
    <source>
        <dbReference type="Pfam" id="PF23658"/>
    </source>
</evidence>
<sequence>MKLSIRSTFGYPHLTMLLRNTISLALAALVAAQAPSSEPCAIVASELTKLDSIPAQLAFDCLESVPVDVQGNTKLIEELKILWEFQSEIIWLKNPGNEWEYGALDIQKELDNIKSNINSFSSEYALQLAIQNITIRTGNFHFNYRPDILEVFYWSRQISVASISQDGKALPKLYVADDVALLAQGSKDVSDITNINGQKPYDFLKSASRGQYIDSDGLINDMLAKGDTQTSGSFMNQSTYGGNMTDITWANGSTKSIPNSASSPYNFSGVSDGKSFFDTFCRGNNDTDDDDDAMRKRAETGAVTNHFFSRRALGEIPTIPSGAYHSRNKRQIPTATYPTAVAEASSGVVAGYFLSGQGYEDVAVLKIISFNNPTTFMQETNFNNEFQSTVASFLRQCISTKKQKLIIDLRENGGGNTNLLLDAFMQLFPDMEPFSGQRYRATDAFLKMGNAINEMITNPVKANAYRQEIGESLDDEGFFRYWLWNHFRNSEGVEFTSWDDFNGPVQVNNDKYTTTVRYNYTDDVSIIPEGFSFLNGTRPMAFSPSNIVMYTDALCGSSCASFHEELKNIAGIKSVTVGGRPENKPIQAVTGTKGGEVLPLNYYPGFAEVILNISSKAPLTAVSATDATLESIANVPQVLTRAGDDSSRLQSQDQVRKGDRSGTPLQYIYEASDCRLFYTPVTYADTDAAWKQAWDAFLDEGKCVEGSTKHKSSISGGFKPYGPGELKAVDQPKGAGAQSGAASGVRFSGVTVSVAAVVFSVVMAL</sequence>
<gene>
    <name evidence="4" type="ORF">GMOD_00005255</name>
</gene>
<dbReference type="Pfam" id="PF03572">
    <property type="entry name" value="Peptidase_S41"/>
    <property type="match status" value="1"/>
</dbReference>
<keyword evidence="5" id="KW-1185">Reference proteome</keyword>
<protein>
    <submittedName>
        <fullName evidence="4">Peptidase s41 family</fullName>
    </submittedName>
</protein>
<dbReference type="Pfam" id="PF23658">
    <property type="entry name" value="PDZ_CPAF_rel"/>
    <property type="match status" value="1"/>
</dbReference>
<feature type="domain" description="CPAF-like PDZ" evidence="3">
    <location>
        <begin position="154"/>
        <end position="267"/>
    </location>
</feature>
<reference evidence="4 5" key="1">
    <citation type="journal article" date="2014" name="PLoS ONE">
        <title>De novo Genome Assembly of the Fungal Plant Pathogen Pyrenophora semeniperda.</title>
        <authorList>
            <person name="Soliai M.M."/>
            <person name="Meyer S.E."/>
            <person name="Udall J.A."/>
            <person name="Elzinga D.E."/>
            <person name="Hermansen R.A."/>
            <person name="Bodily P.M."/>
            <person name="Hart A.A."/>
            <person name="Coleman C.E."/>
        </authorList>
    </citation>
    <scope>NUCLEOTIDE SEQUENCE [LARGE SCALE GENOMIC DNA]</scope>
    <source>
        <strain evidence="4 5">CCB06</strain>
        <tissue evidence="4">Mycelium</tissue>
    </source>
</reference>
<evidence type="ECO:0000313" key="4">
    <source>
        <dbReference type="EMBL" id="RMZ66178.1"/>
    </source>
</evidence>
<dbReference type="Proteomes" id="UP000265663">
    <property type="component" value="Unassembled WGS sequence"/>
</dbReference>
<feature type="domain" description="Tail specific protease" evidence="2">
    <location>
        <begin position="362"/>
        <end position="439"/>
    </location>
</feature>
<dbReference type="InterPro" id="IPR052766">
    <property type="entry name" value="S41A_metabolite_peptidase"/>
</dbReference>
<accession>A0A3M7LVC7</accession>
<dbReference type="EMBL" id="KE747806">
    <property type="protein sequence ID" value="RMZ66178.1"/>
    <property type="molecule type" value="Genomic_DNA"/>
</dbReference>
<evidence type="ECO:0000313" key="5">
    <source>
        <dbReference type="Proteomes" id="UP000265663"/>
    </source>
</evidence>
<feature type="signal peptide" evidence="1">
    <location>
        <begin position="1"/>
        <end position="32"/>
    </location>
</feature>
<dbReference type="InterPro" id="IPR005151">
    <property type="entry name" value="Tail-specific_protease"/>
</dbReference>
<evidence type="ECO:0000259" key="2">
    <source>
        <dbReference type="Pfam" id="PF03572"/>
    </source>
</evidence>
<name>A0A3M7LVC7_9PLEO</name>
<dbReference type="PANTHER" id="PTHR37049">
    <property type="entry name" value="PEPTIDASE S41 FAMILY PROTEIN"/>
    <property type="match status" value="1"/>
</dbReference>
<proteinExistence type="predicted"/>
<organism evidence="4 5">
    <name type="scientific">Pyrenophora seminiperda CCB06</name>
    <dbReference type="NCBI Taxonomy" id="1302712"/>
    <lineage>
        <taxon>Eukaryota</taxon>
        <taxon>Fungi</taxon>
        <taxon>Dikarya</taxon>
        <taxon>Ascomycota</taxon>
        <taxon>Pezizomycotina</taxon>
        <taxon>Dothideomycetes</taxon>
        <taxon>Pleosporomycetidae</taxon>
        <taxon>Pleosporales</taxon>
        <taxon>Pleosporineae</taxon>
        <taxon>Pleosporaceae</taxon>
        <taxon>Pyrenophora</taxon>
    </lineage>
</organism>
<dbReference type="AlphaFoldDB" id="A0A3M7LVC7"/>
<dbReference type="InterPro" id="IPR029045">
    <property type="entry name" value="ClpP/crotonase-like_dom_sf"/>
</dbReference>
<dbReference type="GO" id="GO:0006508">
    <property type="term" value="P:proteolysis"/>
    <property type="evidence" value="ECO:0007669"/>
    <property type="project" value="InterPro"/>
</dbReference>
<dbReference type="InterPro" id="IPR056186">
    <property type="entry name" value="PDZ_CPAF-rel"/>
</dbReference>
<dbReference type="OrthoDB" id="27214at2759"/>